<dbReference type="AlphaFoldDB" id="A0AAU7LTY2"/>
<organism evidence="1">
    <name type="scientific">Polaromonas hydrogenivorans</name>
    <dbReference type="NCBI Taxonomy" id="335476"/>
    <lineage>
        <taxon>Bacteria</taxon>
        <taxon>Pseudomonadati</taxon>
        <taxon>Pseudomonadota</taxon>
        <taxon>Betaproteobacteria</taxon>
        <taxon>Burkholderiales</taxon>
        <taxon>Comamonadaceae</taxon>
        <taxon>Polaromonas</taxon>
    </lineage>
</organism>
<reference evidence="1" key="1">
    <citation type="submission" date="2024-05" db="EMBL/GenBank/DDBJ databases">
        <authorList>
            <person name="Bunk B."/>
            <person name="Swiderski J."/>
            <person name="Sproer C."/>
            <person name="Thiel V."/>
        </authorList>
    </citation>
    <scope>NUCLEOTIDE SEQUENCE</scope>
    <source>
        <strain evidence="1">DSM 17735</strain>
    </source>
</reference>
<gene>
    <name evidence="1" type="ORF">ABLV49_00440</name>
</gene>
<accession>A0AAU7LTY2</accession>
<proteinExistence type="predicted"/>
<evidence type="ECO:0000313" key="1">
    <source>
        <dbReference type="EMBL" id="XBP70343.1"/>
    </source>
</evidence>
<dbReference type="EMBL" id="CP157675">
    <property type="protein sequence ID" value="XBP70343.1"/>
    <property type="molecule type" value="Genomic_DNA"/>
</dbReference>
<dbReference type="RefSeq" id="WP_349279636.1">
    <property type="nucleotide sequence ID" value="NZ_CBCSCU010000013.1"/>
</dbReference>
<protein>
    <submittedName>
        <fullName evidence="1">Uncharacterized protein</fullName>
    </submittedName>
</protein>
<name>A0AAU7LTY2_9BURK</name>
<sequence length="79" mass="8780">MTRQQRVPNAGQQSLATGHTTGMAGFVHYFGGQQKSPGGSSSCKRFHVNLTKRDIFRQSADDFSDFEHTVFQDGTFLPK</sequence>